<evidence type="ECO:0008006" key="5">
    <source>
        <dbReference type="Google" id="ProtNLM"/>
    </source>
</evidence>
<reference evidence="3" key="1">
    <citation type="journal article" date="2023" name="Mol. Phylogenet. Evol.">
        <title>Genome-scale phylogeny and comparative genomics of the fungal order Sordariales.</title>
        <authorList>
            <person name="Hensen N."/>
            <person name="Bonometti L."/>
            <person name="Westerberg I."/>
            <person name="Brannstrom I.O."/>
            <person name="Guillou S."/>
            <person name="Cros-Aarteil S."/>
            <person name="Calhoun S."/>
            <person name="Haridas S."/>
            <person name="Kuo A."/>
            <person name="Mondo S."/>
            <person name="Pangilinan J."/>
            <person name="Riley R."/>
            <person name="LaButti K."/>
            <person name="Andreopoulos B."/>
            <person name="Lipzen A."/>
            <person name="Chen C."/>
            <person name="Yan M."/>
            <person name="Daum C."/>
            <person name="Ng V."/>
            <person name="Clum A."/>
            <person name="Steindorff A."/>
            <person name="Ohm R.A."/>
            <person name="Martin F."/>
            <person name="Silar P."/>
            <person name="Natvig D.O."/>
            <person name="Lalanne C."/>
            <person name="Gautier V."/>
            <person name="Ament-Velasquez S.L."/>
            <person name="Kruys A."/>
            <person name="Hutchinson M.I."/>
            <person name="Powell A.J."/>
            <person name="Barry K."/>
            <person name="Miller A.N."/>
            <person name="Grigoriev I.V."/>
            <person name="Debuchy R."/>
            <person name="Gladieux P."/>
            <person name="Hiltunen Thoren M."/>
            <person name="Johannesson H."/>
        </authorList>
    </citation>
    <scope>NUCLEOTIDE SEQUENCE</scope>
    <source>
        <strain evidence="3">CBS 508.74</strain>
    </source>
</reference>
<feature type="chain" id="PRO_5042858219" description="Secreted protein" evidence="2">
    <location>
        <begin position="28"/>
        <end position="116"/>
    </location>
</feature>
<protein>
    <recommendedName>
        <fullName evidence="5">Secreted protein</fullName>
    </recommendedName>
</protein>
<proteinExistence type="predicted"/>
<reference evidence="3" key="2">
    <citation type="submission" date="2023-05" db="EMBL/GenBank/DDBJ databases">
        <authorList>
            <consortium name="Lawrence Berkeley National Laboratory"/>
            <person name="Steindorff A."/>
            <person name="Hensen N."/>
            <person name="Bonometti L."/>
            <person name="Westerberg I."/>
            <person name="Brannstrom I.O."/>
            <person name="Guillou S."/>
            <person name="Cros-Aarteil S."/>
            <person name="Calhoun S."/>
            <person name="Haridas S."/>
            <person name="Kuo A."/>
            <person name="Mondo S."/>
            <person name="Pangilinan J."/>
            <person name="Riley R."/>
            <person name="Labutti K."/>
            <person name="Andreopoulos B."/>
            <person name="Lipzen A."/>
            <person name="Chen C."/>
            <person name="Yanf M."/>
            <person name="Daum C."/>
            <person name="Ng V."/>
            <person name="Clum A."/>
            <person name="Ohm R."/>
            <person name="Martin F."/>
            <person name="Silar P."/>
            <person name="Natvig D."/>
            <person name="Lalanne C."/>
            <person name="Gautier V."/>
            <person name="Ament-Velasquez S.L."/>
            <person name="Kruys A."/>
            <person name="Hutchinson M.I."/>
            <person name="Powell A.J."/>
            <person name="Barry K."/>
            <person name="Miller A.N."/>
            <person name="Grigoriev I.V."/>
            <person name="Debuchy R."/>
            <person name="Gladieux P."/>
            <person name="Thoren M.H."/>
            <person name="Johannesson H."/>
        </authorList>
    </citation>
    <scope>NUCLEOTIDE SEQUENCE</scope>
    <source>
        <strain evidence="3">CBS 508.74</strain>
    </source>
</reference>
<evidence type="ECO:0000313" key="3">
    <source>
        <dbReference type="EMBL" id="KAK4108353.1"/>
    </source>
</evidence>
<organism evidence="3 4">
    <name type="scientific">Canariomyces notabilis</name>
    <dbReference type="NCBI Taxonomy" id="2074819"/>
    <lineage>
        <taxon>Eukaryota</taxon>
        <taxon>Fungi</taxon>
        <taxon>Dikarya</taxon>
        <taxon>Ascomycota</taxon>
        <taxon>Pezizomycotina</taxon>
        <taxon>Sordariomycetes</taxon>
        <taxon>Sordariomycetidae</taxon>
        <taxon>Sordariales</taxon>
        <taxon>Chaetomiaceae</taxon>
        <taxon>Canariomyces</taxon>
    </lineage>
</organism>
<feature type="region of interest" description="Disordered" evidence="1">
    <location>
        <begin position="50"/>
        <end position="69"/>
    </location>
</feature>
<keyword evidence="4" id="KW-1185">Reference proteome</keyword>
<feature type="region of interest" description="Disordered" evidence="1">
    <location>
        <begin position="86"/>
        <end position="116"/>
    </location>
</feature>
<keyword evidence="2" id="KW-0732">Signal</keyword>
<dbReference type="Proteomes" id="UP001302812">
    <property type="component" value="Unassembled WGS sequence"/>
</dbReference>
<evidence type="ECO:0000256" key="2">
    <source>
        <dbReference type="SAM" id="SignalP"/>
    </source>
</evidence>
<name>A0AAN6QDR8_9PEZI</name>
<dbReference type="GeneID" id="89933782"/>
<accession>A0AAN6QDR8</accession>
<gene>
    <name evidence="3" type="ORF">N656DRAFT_438942</name>
</gene>
<dbReference type="RefSeq" id="XP_064665923.1">
    <property type="nucleotide sequence ID" value="XM_064809658.1"/>
</dbReference>
<evidence type="ECO:0000313" key="4">
    <source>
        <dbReference type="Proteomes" id="UP001302812"/>
    </source>
</evidence>
<feature type="compositionally biased region" description="Basic and acidic residues" evidence="1">
    <location>
        <begin position="92"/>
        <end position="102"/>
    </location>
</feature>
<dbReference type="EMBL" id="MU853364">
    <property type="protein sequence ID" value="KAK4108353.1"/>
    <property type="molecule type" value="Genomic_DNA"/>
</dbReference>
<feature type="signal peptide" evidence="2">
    <location>
        <begin position="1"/>
        <end position="27"/>
    </location>
</feature>
<comment type="caution">
    <text evidence="3">The sequence shown here is derived from an EMBL/GenBank/DDBJ whole genome shotgun (WGS) entry which is preliminary data.</text>
</comment>
<evidence type="ECO:0000256" key="1">
    <source>
        <dbReference type="SAM" id="MobiDB-lite"/>
    </source>
</evidence>
<sequence>MVFVPSLFTSVPLLVVTAIEYHGRARASTEAAIIPSSGISRSWQPFGTGHSGLFPSRDQERPASNISLGGTLPGLVASSELHAYPAKQGASFRERRHSDHGPGRVVPENSASYRMQ</sequence>
<dbReference type="AlphaFoldDB" id="A0AAN6QDR8"/>